<evidence type="ECO:0000313" key="1">
    <source>
        <dbReference type="EnsemblPlants" id="MELO3C019122.2.1"/>
    </source>
</evidence>
<accession>A0A9I9DJ83</accession>
<dbReference type="Gramene" id="MELO3C019122.2.1">
    <property type="protein sequence ID" value="MELO3C019122.2.1"/>
    <property type="gene ID" value="MELO3C019122.2"/>
</dbReference>
<proteinExistence type="predicted"/>
<dbReference type="AlphaFoldDB" id="A0A9I9DJ83"/>
<protein>
    <submittedName>
        <fullName evidence="1">Uncharacterized protein</fullName>
    </submittedName>
</protein>
<name>A0A9I9DJ83_CUCME</name>
<dbReference type="EnsemblPlants" id="MELO3C019122.2.1">
    <property type="protein sequence ID" value="MELO3C019122.2.1"/>
    <property type="gene ID" value="MELO3C019122.2"/>
</dbReference>
<organism evidence="1">
    <name type="scientific">Cucumis melo</name>
    <name type="common">Muskmelon</name>
    <dbReference type="NCBI Taxonomy" id="3656"/>
    <lineage>
        <taxon>Eukaryota</taxon>
        <taxon>Viridiplantae</taxon>
        <taxon>Streptophyta</taxon>
        <taxon>Embryophyta</taxon>
        <taxon>Tracheophyta</taxon>
        <taxon>Spermatophyta</taxon>
        <taxon>Magnoliopsida</taxon>
        <taxon>eudicotyledons</taxon>
        <taxon>Gunneridae</taxon>
        <taxon>Pentapetalae</taxon>
        <taxon>rosids</taxon>
        <taxon>fabids</taxon>
        <taxon>Cucurbitales</taxon>
        <taxon>Cucurbitaceae</taxon>
        <taxon>Benincaseae</taxon>
        <taxon>Cucumis</taxon>
    </lineage>
</organism>
<sequence>MLDRKPPQQVRPPPPLKILCSFAVEDLVCSSTVIQNKFIRHCCRRCFVHLPPLLKTLCSSAAKGSSVVVFVRC</sequence>
<reference evidence="1" key="1">
    <citation type="submission" date="2023-03" db="UniProtKB">
        <authorList>
            <consortium name="EnsemblPlants"/>
        </authorList>
    </citation>
    <scope>IDENTIFICATION</scope>
</reference>